<feature type="transmembrane region" description="Helical" evidence="1">
    <location>
        <begin position="180"/>
        <end position="210"/>
    </location>
</feature>
<evidence type="ECO:0008006" key="4">
    <source>
        <dbReference type="Google" id="ProtNLM"/>
    </source>
</evidence>
<evidence type="ECO:0000256" key="1">
    <source>
        <dbReference type="SAM" id="Phobius"/>
    </source>
</evidence>
<reference evidence="2" key="1">
    <citation type="submission" date="2022-03" db="EMBL/GenBank/DDBJ databases">
        <title>De novo assembled genomes of Belliella spp. (Cyclobacteriaceae) strains.</title>
        <authorList>
            <person name="Szabo A."/>
            <person name="Korponai K."/>
            <person name="Felfoldi T."/>
        </authorList>
    </citation>
    <scope>NUCLEOTIDE SEQUENCE</scope>
    <source>
        <strain evidence="2">DSM 111903</strain>
    </source>
</reference>
<evidence type="ECO:0000313" key="2">
    <source>
        <dbReference type="EMBL" id="MCH7413357.1"/>
    </source>
</evidence>
<feature type="transmembrane region" description="Helical" evidence="1">
    <location>
        <begin position="230"/>
        <end position="259"/>
    </location>
</feature>
<comment type="caution">
    <text evidence="2">The sequence shown here is derived from an EMBL/GenBank/DDBJ whole genome shotgun (WGS) entry which is preliminary data.</text>
</comment>
<keyword evidence="1" id="KW-0472">Membrane</keyword>
<feature type="transmembrane region" description="Helical" evidence="1">
    <location>
        <begin position="143"/>
        <end position="159"/>
    </location>
</feature>
<accession>A0ABS9VAA8</accession>
<dbReference type="Proteomes" id="UP001165430">
    <property type="component" value="Unassembled WGS sequence"/>
</dbReference>
<proteinExistence type="predicted"/>
<keyword evidence="1" id="KW-1133">Transmembrane helix</keyword>
<evidence type="ECO:0000313" key="3">
    <source>
        <dbReference type="Proteomes" id="UP001165430"/>
    </source>
</evidence>
<feature type="transmembrane region" description="Helical" evidence="1">
    <location>
        <begin position="34"/>
        <end position="53"/>
    </location>
</feature>
<name>A0ABS9VAA8_9BACT</name>
<organism evidence="2 3">
    <name type="scientific">Belliella alkalica</name>
    <dbReference type="NCBI Taxonomy" id="1730871"/>
    <lineage>
        <taxon>Bacteria</taxon>
        <taxon>Pseudomonadati</taxon>
        <taxon>Bacteroidota</taxon>
        <taxon>Cytophagia</taxon>
        <taxon>Cytophagales</taxon>
        <taxon>Cyclobacteriaceae</taxon>
        <taxon>Belliella</taxon>
    </lineage>
</organism>
<sequence>MENYLPLRKRRELGTILSDTFAFSRNNVKQLYSVLVKTCGIPFLVVILASAYYQYVLMNPEPATVAVEIGLALLAMVLAGGIFYAISAATVYSFINEYEVNKGLVNEANVIDNAKGKFGGLILLVIVSYFMLVFGFVFFVIPGIYFLVPLGIVFPLMVLRNTSVGSSISQSFELIKGYWWVTFGTILVVVIIISLISVAFSMPAFIYLMIKTAIVVSQSSVNALGTPNDFIYLILATLGNAASYILSIIMLIALAIVYYDLDEEKNNTGIRQKIEELGS</sequence>
<feature type="transmembrane region" description="Helical" evidence="1">
    <location>
        <begin position="73"/>
        <end position="95"/>
    </location>
</feature>
<gene>
    <name evidence="2" type="ORF">MM213_07675</name>
</gene>
<dbReference type="RefSeq" id="WP_241411053.1">
    <property type="nucleotide sequence ID" value="NZ_JAKZGO010000005.1"/>
</dbReference>
<feature type="transmembrane region" description="Helical" evidence="1">
    <location>
        <begin position="116"/>
        <end position="137"/>
    </location>
</feature>
<keyword evidence="3" id="KW-1185">Reference proteome</keyword>
<keyword evidence="1" id="KW-0812">Transmembrane</keyword>
<dbReference type="EMBL" id="JAKZGO010000005">
    <property type="protein sequence ID" value="MCH7413357.1"/>
    <property type="molecule type" value="Genomic_DNA"/>
</dbReference>
<protein>
    <recommendedName>
        <fullName evidence="4">Glycerophosphoryl diester phosphodiesterase membrane domain-containing protein</fullName>
    </recommendedName>
</protein>